<dbReference type="GO" id="GO:0005524">
    <property type="term" value="F:ATP binding"/>
    <property type="evidence" value="ECO:0007669"/>
    <property type="project" value="InterPro"/>
</dbReference>
<dbReference type="InterPro" id="IPR046336">
    <property type="entry name" value="Lon_prtase_N_sf"/>
</dbReference>
<dbReference type="GO" id="GO:0051131">
    <property type="term" value="P:chaperone-mediated protein complex assembly"/>
    <property type="evidence" value="ECO:0007669"/>
    <property type="project" value="TreeGrafter"/>
</dbReference>
<dbReference type="GO" id="GO:0005759">
    <property type="term" value="C:mitochondrial matrix"/>
    <property type="evidence" value="ECO:0007669"/>
    <property type="project" value="TreeGrafter"/>
</dbReference>
<dbReference type="GO" id="GO:0004252">
    <property type="term" value="F:serine-type endopeptidase activity"/>
    <property type="evidence" value="ECO:0007669"/>
    <property type="project" value="InterPro"/>
</dbReference>
<dbReference type="EC" id="3.6.1.3" evidence="3"/>
<evidence type="ECO:0000313" key="3">
    <source>
        <dbReference type="EMBL" id="RNA10263.1"/>
    </source>
</evidence>
<feature type="domain" description="Lon N-terminal" evidence="2">
    <location>
        <begin position="135"/>
        <end position="325"/>
    </location>
</feature>
<dbReference type="PANTHER" id="PTHR43718">
    <property type="entry name" value="LON PROTEASE"/>
    <property type="match status" value="1"/>
</dbReference>
<dbReference type="InterPro" id="IPR027065">
    <property type="entry name" value="Lon_Prtase"/>
</dbReference>
<reference evidence="3 4" key="1">
    <citation type="journal article" date="2018" name="Sci. Rep.">
        <title>Genomic signatures of local adaptation to the degree of environmental predictability in rotifers.</title>
        <authorList>
            <person name="Franch-Gras L."/>
            <person name="Hahn C."/>
            <person name="Garcia-Roger E.M."/>
            <person name="Carmona M.J."/>
            <person name="Serra M."/>
            <person name="Gomez A."/>
        </authorList>
    </citation>
    <scope>NUCLEOTIDE SEQUENCE [LARGE SCALE GENOMIC DNA]</scope>
    <source>
        <strain evidence="3">HYR1</strain>
    </source>
</reference>
<feature type="compositionally biased region" description="Basic and acidic residues" evidence="1">
    <location>
        <begin position="92"/>
        <end position="101"/>
    </location>
</feature>
<feature type="region of interest" description="Disordered" evidence="1">
    <location>
        <begin position="92"/>
        <end position="113"/>
    </location>
</feature>
<dbReference type="SUPFAM" id="SSF88697">
    <property type="entry name" value="PUA domain-like"/>
    <property type="match status" value="1"/>
</dbReference>
<dbReference type="OrthoDB" id="2411602at2759"/>
<dbReference type="InterPro" id="IPR003111">
    <property type="entry name" value="Lon_prtase_N"/>
</dbReference>
<name>A0A3M7QG85_BRAPC</name>
<dbReference type="GO" id="GO:0004176">
    <property type="term" value="F:ATP-dependent peptidase activity"/>
    <property type="evidence" value="ECO:0007669"/>
    <property type="project" value="InterPro"/>
</dbReference>
<dbReference type="EC" id="3.6.1.15" evidence="3"/>
<organism evidence="3 4">
    <name type="scientific">Brachionus plicatilis</name>
    <name type="common">Marine rotifer</name>
    <name type="synonym">Brachionus muelleri</name>
    <dbReference type="NCBI Taxonomy" id="10195"/>
    <lineage>
        <taxon>Eukaryota</taxon>
        <taxon>Metazoa</taxon>
        <taxon>Spiralia</taxon>
        <taxon>Gnathifera</taxon>
        <taxon>Rotifera</taxon>
        <taxon>Eurotatoria</taxon>
        <taxon>Monogononta</taxon>
        <taxon>Pseudotrocha</taxon>
        <taxon>Ploima</taxon>
        <taxon>Brachionidae</taxon>
        <taxon>Brachionus</taxon>
    </lineage>
</organism>
<evidence type="ECO:0000259" key="2">
    <source>
        <dbReference type="PROSITE" id="PS51787"/>
    </source>
</evidence>
<dbReference type="Pfam" id="PF02190">
    <property type="entry name" value="LON_substr_bdg"/>
    <property type="match status" value="1"/>
</dbReference>
<dbReference type="SMART" id="SM00464">
    <property type="entry name" value="LON"/>
    <property type="match status" value="1"/>
</dbReference>
<dbReference type="Proteomes" id="UP000276133">
    <property type="component" value="Unassembled WGS sequence"/>
</dbReference>
<dbReference type="GO" id="GO:0017111">
    <property type="term" value="F:ribonucleoside triphosphate phosphatase activity"/>
    <property type="evidence" value="ECO:0007669"/>
    <property type="project" value="UniProtKB-EC"/>
</dbReference>
<dbReference type="STRING" id="10195.A0A3M7QG85"/>
<sequence length="325" mass="36915">MSQVLVKKNSLNILKLCKHSRIFSPASFYPIQAISANNSTSNQVHFLNTLPTKVPFQLGALLVSQKNLKTHTLNLWSNQRSNFHSTSILREKKDDEPKDNEQPVENQNQDPPNLLPIPSLVALAPLQVPEFLPKVPLVAVARNPLFPNFIKMLEISDKSLMDLIRRKVHLNQPYIGLFMRKEDKDDDIVKSLDEVYSVGTFTQIREIQDLGEKLRMVVMGVRRIKLNGVAFDDLSPIQPEDGSQIEEKILKNGLRRRLKRNVTKIEEGETKPENITPESTSEGTIIGSIGVESKQIDQVLMIDTANLVHHDFKQTQEIKGKKYQL</sequence>
<dbReference type="Gene3D" id="2.30.130.40">
    <property type="entry name" value="LON domain-like"/>
    <property type="match status" value="1"/>
</dbReference>
<dbReference type="GO" id="GO:0006515">
    <property type="term" value="P:protein quality control for misfolded or incompletely synthesized proteins"/>
    <property type="evidence" value="ECO:0007669"/>
    <property type="project" value="TreeGrafter"/>
</dbReference>
<evidence type="ECO:0000256" key="1">
    <source>
        <dbReference type="SAM" id="MobiDB-lite"/>
    </source>
</evidence>
<dbReference type="GO" id="GO:0007005">
    <property type="term" value="P:mitochondrion organization"/>
    <property type="evidence" value="ECO:0007669"/>
    <property type="project" value="TreeGrafter"/>
</dbReference>
<protein>
    <submittedName>
        <fullName evidence="3">Lon protease mitochondrial isoform X2</fullName>
        <ecNumber evidence="3">3.6.1.15</ecNumber>
        <ecNumber evidence="3">3.6.1.3</ecNumber>
    </submittedName>
</protein>
<proteinExistence type="predicted"/>
<dbReference type="PANTHER" id="PTHR43718:SF2">
    <property type="entry name" value="LON PROTEASE HOMOLOG, MITOCHONDRIAL"/>
    <property type="match status" value="1"/>
</dbReference>
<keyword evidence="4" id="KW-1185">Reference proteome</keyword>
<keyword evidence="3" id="KW-0645">Protease</keyword>
<comment type="caution">
    <text evidence="3">The sequence shown here is derived from an EMBL/GenBank/DDBJ whole genome shotgun (WGS) entry which is preliminary data.</text>
</comment>
<dbReference type="InterPro" id="IPR015947">
    <property type="entry name" value="PUA-like_sf"/>
</dbReference>
<dbReference type="PROSITE" id="PS51787">
    <property type="entry name" value="LON_N"/>
    <property type="match status" value="1"/>
</dbReference>
<keyword evidence="3" id="KW-0378">Hydrolase</keyword>
<evidence type="ECO:0000313" key="4">
    <source>
        <dbReference type="Proteomes" id="UP000276133"/>
    </source>
</evidence>
<gene>
    <name evidence="3" type="ORF">BpHYR1_026769</name>
</gene>
<dbReference type="AlphaFoldDB" id="A0A3M7QG85"/>
<accession>A0A3M7QG85</accession>
<dbReference type="GO" id="GO:0003697">
    <property type="term" value="F:single-stranded DNA binding"/>
    <property type="evidence" value="ECO:0007669"/>
    <property type="project" value="TreeGrafter"/>
</dbReference>
<dbReference type="EMBL" id="REGN01006250">
    <property type="protein sequence ID" value="RNA10263.1"/>
    <property type="molecule type" value="Genomic_DNA"/>
</dbReference>